<feature type="compositionally biased region" description="Basic and acidic residues" evidence="1">
    <location>
        <begin position="31"/>
        <end position="51"/>
    </location>
</feature>
<evidence type="ECO:0000313" key="2">
    <source>
        <dbReference type="EMBL" id="KOF76746.1"/>
    </source>
</evidence>
<dbReference type="AlphaFoldDB" id="A0A0L8GIB8"/>
<feature type="region of interest" description="Disordered" evidence="1">
    <location>
        <begin position="27"/>
        <end position="51"/>
    </location>
</feature>
<protein>
    <submittedName>
        <fullName evidence="2">Uncharacterized protein</fullName>
    </submittedName>
</protein>
<name>A0A0L8GIB8_OCTBM</name>
<gene>
    <name evidence="2" type="ORF">OCBIM_22032964mg</name>
</gene>
<reference evidence="2" key="1">
    <citation type="submission" date="2015-07" db="EMBL/GenBank/DDBJ databases">
        <title>MeaNS - Measles Nucleotide Surveillance Program.</title>
        <authorList>
            <person name="Tran T."/>
            <person name="Druce J."/>
        </authorList>
    </citation>
    <scope>NUCLEOTIDE SEQUENCE</scope>
    <source>
        <strain evidence="2">UCB-OBI-ISO-001</strain>
        <tissue evidence="2">Gonad</tissue>
    </source>
</reference>
<accession>A0A0L8GIB8</accession>
<dbReference type="EMBL" id="KQ421702">
    <property type="protein sequence ID" value="KOF76746.1"/>
    <property type="molecule type" value="Genomic_DNA"/>
</dbReference>
<organism evidence="2">
    <name type="scientific">Octopus bimaculoides</name>
    <name type="common">California two-spotted octopus</name>
    <dbReference type="NCBI Taxonomy" id="37653"/>
    <lineage>
        <taxon>Eukaryota</taxon>
        <taxon>Metazoa</taxon>
        <taxon>Spiralia</taxon>
        <taxon>Lophotrochozoa</taxon>
        <taxon>Mollusca</taxon>
        <taxon>Cephalopoda</taxon>
        <taxon>Coleoidea</taxon>
        <taxon>Octopodiformes</taxon>
        <taxon>Octopoda</taxon>
        <taxon>Incirrata</taxon>
        <taxon>Octopodidae</taxon>
        <taxon>Octopus</taxon>
    </lineage>
</organism>
<evidence type="ECO:0000256" key="1">
    <source>
        <dbReference type="SAM" id="MobiDB-lite"/>
    </source>
</evidence>
<sequence>MKNSQSHSGRTERKKIKQYIKVIKSITRSETSARRKTQEDRFENVKMKRST</sequence>
<proteinExistence type="predicted"/>